<reference evidence="2" key="1">
    <citation type="submission" date="2017-02" db="EMBL/GenBank/DDBJ databases">
        <authorList>
            <person name="Rodrigo-Torres L."/>
            <person name="Arahal R.D."/>
            <person name="Lucena T."/>
        </authorList>
    </citation>
    <scope>NUCLEOTIDE SEQUENCE [LARGE SCALE GENOMIC DNA]</scope>
    <source>
        <strain evidence="2">CECT 7878</strain>
    </source>
</reference>
<keyword evidence="2" id="KW-1185">Reference proteome</keyword>
<evidence type="ECO:0000313" key="2">
    <source>
        <dbReference type="Proteomes" id="UP000188276"/>
    </source>
</evidence>
<dbReference type="OrthoDB" id="5879178at2"/>
<dbReference type="Proteomes" id="UP000188276">
    <property type="component" value="Unassembled WGS sequence"/>
</dbReference>
<dbReference type="EMBL" id="FULE01000029">
    <property type="protein sequence ID" value="SJN56982.1"/>
    <property type="molecule type" value="Genomic_DNA"/>
</dbReference>
<sequence length="66" mass="7512">MAQHKLKVAPQSYEVLAPYQCPNQRHWYQKGDIVDLLPCEAEFLKLGGKVKLMTSLPTQQKEKANA</sequence>
<name>A0A1R4LK74_VIBR1</name>
<proteinExistence type="predicted"/>
<dbReference type="RefSeq" id="WP_077335939.1">
    <property type="nucleotide sequence ID" value="NZ_FULE01000029.1"/>
</dbReference>
<dbReference type="STRING" id="1123498.VR7878_02058"/>
<organism evidence="1 2">
    <name type="scientific">Vibrio ruber (strain DSM 16370 / JCM 11486 / BCRC 17186 / CECT 7878 / LMG 23124 / VR1)</name>
    <dbReference type="NCBI Taxonomy" id="1123498"/>
    <lineage>
        <taxon>Bacteria</taxon>
        <taxon>Pseudomonadati</taxon>
        <taxon>Pseudomonadota</taxon>
        <taxon>Gammaproteobacteria</taxon>
        <taxon>Vibrionales</taxon>
        <taxon>Vibrionaceae</taxon>
        <taxon>Vibrio</taxon>
    </lineage>
</organism>
<accession>A0A1R4LK74</accession>
<evidence type="ECO:0000313" key="1">
    <source>
        <dbReference type="EMBL" id="SJN56982.1"/>
    </source>
</evidence>
<gene>
    <name evidence="1" type="ORF">VR7878_02058</name>
</gene>
<dbReference type="AlphaFoldDB" id="A0A1R4LK74"/>
<protein>
    <submittedName>
        <fullName evidence="1">Uncharacterized protein</fullName>
    </submittedName>
</protein>